<evidence type="ECO:0000256" key="1">
    <source>
        <dbReference type="ARBA" id="ARBA00004141"/>
    </source>
</evidence>
<evidence type="ECO:0000256" key="2">
    <source>
        <dbReference type="ARBA" id="ARBA00022692"/>
    </source>
</evidence>
<dbReference type="RefSeq" id="WP_341426732.1">
    <property type="nucleotide sequence ID" value="NZ_JBBUTG010000010.1"/>
</dbReference>
<comment type="subcellular location">
    <subcellularLocation>
        <location evidence="1">Membrane</location>
        <topology evidence="1">Multi-pass membrane protein</topology>
    </subcellularLocation>
</comment>
<dbReference type="Proteomes" id="UP001371218">
    <property type="component" value="Unassembled WGS sequence"/>
</dbReference>
<proteinExistence type="predicted"/>
<dbReference type="Gene3D" id="1.20.1080.10">
    <property type="entry name" value="Glycerol uptake facilitator protein"/>
    <property type="match status" value="1"/>
</dbReference>
<organism evidence="6 7">
    <name type="scientific">Ideonella lacteola</name>
    <dbReference type="NCBI Taxonomy" id="2984193"/>
    <lineage>
        <taxon>Bacteria</taxon>
        <taxon>Pseudomonadati</taxon>
        <taxon>Pseudomonadota</taxon>
        <taxon>Betaproteobacteria</taxon>
        <taxon>Burkholderiales</taxon>
        <taxon>Sphaerotilaceae</taxon>
        <taxon>Ideonella</taxon>
    </lineage>
</organism>
<keyword evidence="4 5" id="KW-0472">Membrane</keyword>
<feature type="transmembrane region" description="Helical" evidence="5">
    <location>
        <begin position="570"/>
        <end position="592"/>
    </location>
</feature>
<feature type="transmembrane region" description="Helical" evidence="5">
    <location>
        <begin position="462"/>
        <end position="484"/>
    </location>
</feature>
<feature type="transmembrane region" description="Helical" evidence="5">
    <location>
        <begin position="504"/>
        <end position="528"/>
    </location>
</feature>
<accession>A0ABU9BTV9</accession>
<protein>
    <submittedName>
        <fullName evidence="6">Site-specific recombinase</fullName>
    </submittedName>
</protein>
<dbReference type="Pfam" id="PF10136">
    <property type="entry name" value="SpecificRecomb"/>
    <property type="match status" value="1"/>
</dbReference>
<dbReference type="InterPro" id="IPR011385">
    <property type="entry name" value="Site-sp_rcmbase"/>
</dbReference>
<evidence type="ECO:0000256" key="5">
    <source>
        <dbReference type="SAM" id="Phobius"/>
    </source>
</evidence>
<comment type="caution">
    <text evidence="6">The sequence shown here is derived from an EMBL/GenBank/DDBJ whole genome shotgun (WGS) entry which is preliminary data.</text>
</comment>
<gene>
    <name evidence="6" type="ORF">AACH06_15885</name>
</gene>
<dbReference type="PIRSF" id="PIRSF015380">
    <property type="entry name" value="Site-sp_rcmb"/>
    <property type="match status" value="1"/>
</dbReference>
<sequence length="689" mass="74634">MAHWDLSALLNAADPRAPAAEQHLWLVRWLQWLRSPGPVSAGESPAEAADPSTPWPIRRLRLFIDVAERHDEHRQRVSGLWRAVFSRLDATGLLADFGFAPRHGFVSEFAERLRLASLPGTPQTTDLGALFPQLFTGPDDAAWIAAIDDATVSRLLALVLPEATPGEEAWRGPMVESIQLLASQIRASGLSGPMRLRMDQARLADRPFHQVVQAAEALRAGHRSGDDGPARLQQAAYLRAVLDACRDAAASVRDHLDEHGVSVDLVFQVEQLAERGERIDALLACLVSDLAATASVEPQAAEAGARHGAAEMRHLVVGLVRCTTERRSLSGLFRRHYALLARKVTERSAETGEHYITRNRTEYRAMLVQAGGGGAVIGFTALAKFALGAIAMSAFWSGFAAGANYAASFVLIYLLHWAVATKQPAMTAPAMAAKLENVADDAAVEGFVDEVANLLRSQVAGIVGNLGGVIPVVLLAQGLAWWVLGAPLVGEKSAHYVLHSLHLLGPTLLFAAFTGVLLFASSLIAGWVENWFVFHRLDSAIAWNPRIRDRLGPQRAARWAAWWRQHISGLAANISLGFMLGVVPALGAFFGLPVEVRHVTLAMGQLAAALGALGPDLLKQPDFWWCLAAVPLVGVLNLSVSFWLAFKLALASRGLRVTDRGRLYAALRRRWRTAPLSFLLPPAEPRPPA</sequence>
<dbReference type="InterPro" id="IPR023271">
    <property type="entry name" value="Aquaporin-like"/>
</dbReference>
<keyword evidence="7" id="KW-1185">Reference proteome</keyword>
<reference evidence="6 7" key="1">
    <citation type="submission" date="2024-04" db="EMBL/GenBank/DDBJ databases">
        <title>Novel species of the genus Ideonella isolated from streams.</title>
        <authorList>
            <person name="Lu H."/>
        </authorList>
    </citation>
    <scope>NUCLEOTIDE SEQUENCE [LARGE SCALE GENOMIC DNA]</scope>
    <source>
        <strain evidence="6 7">DXS29W</strain>
    </source>
</reference>
<evidence type="ECO:0000256" key="3">
    <source>
        <dbReference type="ARBA" id="ARBA00022989"/>
    </source>
</evidence>
<feature type="transmembrane region" description="Helical" evidence="5">
    <location>
        <begin position="623"/>
        <end position="646"/>
    </location>
</feature>
<name>A0ABU9BTV9_9BURK</name>
<evidence type="ECO:0000313" key="7">
    <source>
        <dbReference type="Proteomes" id="UP001371218"/>
    </source>
</evidence>
<evidence type="ECO:0000313" key="6">
    <source>
        <dbReference type="EMBL" id="MEK8032310.1"/>
    </source>
</evidence>
<keyword evidence="2 5" id="KW-0812">Transmembrane</keyword>
<dbReference type="EMBL" id="JBBUTG010000010">
    <property type="protein sequence ID" value="MEK8032310.1"/>
    <property type="molecule type" value="Genomic_DNA"/>
</dbReference>
<evidence type="ECO:0000256" key="4">
    <source>
        <dbReference type="ARBA" id="ARBA00023136"/>
    </source>
</evidence>
<feature type="transmembrane region" description="Helical" evidence="5">
    <location>
        <begin position="393"/>
        <end position="415"/>
    </location>
</feature>
<keyword evidence="3 5" id="KW-1133">Transmembrane helix</keyword>